<dbReference type="PANTHER" id="PTHR21411">
    <property type="entry name" value="APONTIC"/>
    <property type="match status" value="1"/>
</dbReference>
<name>A0ABY7FLB8_MYAAR</name>
<accession>A0ABY7FLB8</accession>
<gene>
    <name evidence="2" type="ORF">MAR_015638</name>
</gene>
<feature type="domain" description="Myb/SANT-like DNA-binding" evidence="1">
    <location>
        <begin position="10"/>
        <end position="83"/>
    </location>
</feature>
<organism evidence="2 3">
    <name type="scientific">Mya arenaria</name>
    <name type="common">Soft-shell clam</name>
    <dbReference type="NCBI Taxonomy" id="6604"/>
    <lineage>
        <taxon>Eukaryota</taxon>
        <taxon>Metazoa</taxon>
        <taxon>Spiralia</taxon>
        <taxon>Lophotrochozoa</taxon>
        <taxon>Mollusca</taxon>
        <taxon>Bivalvia</taxon>
        <taxon>Autobranchia</taxon>
        <taxon>Heteroconchia</taxon>
        <taxon>Euheterodonta</taxon>
        <taxon>Imparidentia</taxon>
        <taxon>Neoheterodontei</taxon>
        <taxon>Myida</taxon>
        <taxon>Myoidea</taxon>
        <taxon>Myidae</taxon>
        <taxon>Mya</taxon>
    </lineage>
</organism>
<evidence type="ECO:0000259" key="1">
    <source>
        <dbReference type="Pfam" id="PF13873"/>
    </source>
</evidence>
<evidence type="ECO:0000313" key="3">
    <source>
        <dbReference type="Proteomes" id="UP001164746"/>
    </source>
</evidence>
<proteinExistence type="predicted"/>
<sequence>MPRLKGTVVFSAFEKEFFLALIKKNEKVIFRKANSTNEILEKEKVWTNLTTEYNCRKEVHPRSTQQLKVLWKNLKTRAKSDVAAIRGKHSETDRHANNVNQIGYYSEQVCSIVKTEPCSFSNDYNDDTNVHQDNTVVPEAKHEEFSDNGHVGTSIGSSNLGIINHPSEFLSQTSASSGHSFVSDLHVKSQPAKVIETPFHVFNPSAEIGILEKHEHDVKVKLLLEKHAYEMDSLKMKRRHEQELFEQQMKVMKLQEKEMICKLYV</sequence>
<dbReference type="EMBL" id="CP111023">
    <property type="protein sequence ID" value="WAR21664.1"/>
    <property type="molecule type" value="Genomic_DNA"/>
</dbReference>
<dbReference type="InterPro" id="IPR028002">
    <property type="entry name" value="Myb_DNA-bind_5"/>
</dbReference>
<dbReference type="Proteomes" id="UP001164746">
    <property type="component" value="Chromosome 12"/>
</dbReference>
<protein>
    <submittedName>
        <fullName evidence="2">MSD3-like protein</fullName>
    </submittedName>
</protein>
<dbReference type="Pfam" id="PF13873">
    <property type="entry name" value="Myb_DNA-bind_5"/>
    <property type="match status" value="1"/>
</dbReference>
<dbReference type="PANTHER" id="PTHR21411:SF0">
    <property type="entry name" value="REGULATORY PROTEIN ZESTE"/>
    <property type="match status" value="1"/>
</dbReference>
<reference evidence="2" key="1">
    <citation type="submission" date="2022-11" db="EMBL/GenBank/DDBJ databases">
        <title>Centuries of genome instability and evolution in soft-shell clam transmissible cancer (bioRxiv).</title>
        <authorList>
            <person name="Hart S.F.M."/>
            <person name="Yonemitsu M.A."/>
            <person name="Giersch R.M."/>
            <person name="Beal B.F."/>
            <person name="Arriagada G."/>
            <person name="Davis B.W."/>
            <person name="Ostrander E.A."/>
            <person name="Goff S.P."/>
            <person name="Metzger M.J."/>
        </authorList>
    </citation>
    <scope>NUCLEOTIDE SEQUENCE</scope>
    <source>
        <strain evidence="2">MELC-2E11</strain>
        <tissue evidence="2">Siphon/mantle</tissue>
    </source>
</reference>
<keyword evidence="3" id="KW-1185">Reference proteome</keyword>
<evidence type="ECO:0000313" key="2">
    <source>
        <dbReference type="EMBL" id="WAR21664.1"/>
    </source>
</evidence>